<reference evidence="2 3" key="1">
    <citation type="submission" date="2020-02" db="EMBL/GenBank/DDBJ databases">
        <title>Ideonella bacterium strain TBM-1.</title>
        <authorList>
            <person name="Chen W.-M."/>
        </authorList>
    </citation>
    <scope>NUCLEOTIDE SEQUENCE [LARGE SCALE GENOMIC DNA]</scope>
    <source>
        <strain evidence="2 3">TBM-1</strain>
    </source>
</reference>
<evidence type="ECO:0000313" key="2">
    <source>
        <dbReference type="EMBL" id="NDY93084.1"/>
    </source>
</evidence>
<dbReference type="AlphaFoldDB" id="A0A7C9TMB5"/>
<accession>A0A7C9TMB5</accession>
<name>A0A7C9TMB5_9BURK</name>
<sequence>MSNWLLPSLTLLSVCLAMAAVLGWRRRARRQAAQLADWTPPPAALARLQARRPGWDAAACAQVGLGLRQFLLAAQRSDGEHLDMPSRAAAELWACLAEDAAGYETLCRQALGGPLPWRDVQEPSGWARENLGLRHVWAVCCALEGQDPYAPTQVPLLFDLDRALDLPDGVIYALTLSPQPPAEGDRRPRYRGQDLMGDPAGARWTGGDEAPEGGNWVL</sequence>
<keyword evidence="3" id="KW-1185">Reference proteome</keyword>
<protein>
    <submittedName>
        <fullName evidence="2">Uncharacterized protein</fullName>
    </submittedName>
</protein>
<proteinExistence type="predicted"/>
<dbReference type="EMBL" id="JAAGOH010000027">
    <property type="protein sequence ID" value="NDY93084.1"/>
    <property type="molecule type" value="Genomic_DNA"/>
</dbReference>
<comment type="caution">
    <text evidence="2">The sequence shown here is derived from an EMBL/GenBank/DDBJ whole genome shotgun (WGS) entry which is preliminary data.</text>
</comment>
<organism evidence="2 3">
    <name type="scientific">Ideonella livida</name>
    <dbReference type="NCBI Taxonomy" id="2707176"/>
    <lineage>
        <taxon>Bacteria</taxon>
        <taxon>Pseudomonadati</taxon>
        <taxon>Pseudomonadota</taxon>
        <taxon>Betaproteobacteria</taxon>
        <taxon>Burkholderiales</taxon>
        <taxon>Sphaerotilaceae</taxon>
        <taxon>Ideonella</taxon>
    </lineage>
</organism>
<dbReference type="RefSeq" id="WP_163459134.1">
    <property type="nucleotide sequence ID" value="NZ_JAAGOH010000027.1"/>
</dbReference>
<dbReference type="Proteomes" id="UP000484255">
    <property type="component" value="Unassembled WGS sequence"/>
</dbReference>
<feature type="region of interest" description="Disordered" evidence="1">
    <location>
        <begin position="177"/>
        <end position="218"/>
    </location>
</feature>
<gene>
    <name evidence="2" type="ORF">G3A44_17975</name>
</gene>
<evidence type="ECO:0000256" key="1">
    <source>
        <dbReference type="SAM" id="MobiDB-lite"/>
    </source>
</evidence>
<evidence type="ECO:0000313" key="3">
    <source>
        <dbReference type="Proteomes" id="UP000484255"/>
    </source>
</evidence>